<name>A0A1J1I5P6_9DIPT</name>
<dbReference type="EC" id="2.3.1.225" evidence="7"/>
<comment type="subcellular location">
    <subcellularLocation>
        <location evidence="1">Membrane</location>
        <topology evidence="1">Multi-pass membrane protein</topology>
    </subcellularLocation>
</comment>
<comment type="domain">
    <text evidence="7">The DHHC domain is required for palmitoyltransferase activity.</text>
</comment>
<evidence type="ECO:0000256" key="6">
    <source>
        <dbReference type="ARBA" id="ARBA00023315"/>
    </source>
</evidence>
<dbReference type="Proteomes" id="UP000183832">
    <property type="component" value="Unassembled WGS sequence"/>
</dbReference>
<keyword evidence="4 7" id="KW-1133">Transmembrane helix</keyword>
<dbReference type="InterPro" id="IPR039859">
    <property type="entry name" value="PFA4/ZDH16/20/ERF2-like"/>
</dbReference>
<keyword evidence="3 7" id="KW-0812">Transmembrane</keyword>
<dbReference type="AlphaFoldDB" id="A0A1J1I5P6"/>
<keyword evidence="6 7" id="KW-0012">Acyltransferase</keyword>
<proteinExistence type="inferred from homology"/>
<dbReference type="InterPro" id="IPR001594">
    <property type="entry name" value="Palmitoyltrfase_DHHC"/>
</dbReference>
<comment type="similarity">
    <text evidence="7">Belongs to the DHHC palmitoyltransferase family.</text>
</comment>
<accession>A0A1J1I5P6</accession>
<sequence length="286" mass="33165">MEYDYYPTKRHFDNHNRIFGGKIWCIQDICGIICAVMTWMLIAYAEFVVMKVIILPCPYPLYRYINMIIFNCGIFLAVSSHLKSMFSDPGAVPKGNATKENIQNMGFREGEVIFKCPKCSSIKPNRAHHCSVCKRCILKMDHHCPWINNCVGERNQKYFVLFCCYIALTSVHALFLCVNQFAMCIKHEWKECSTFSPPATVVLLLFLIFEALLFAVFTIIMLGTQLNAIWNDETGIEQLKKEEARWVKKSRWKSIEAVFGRFSILWMSPFNQPNIKSKMESCLYPV</sequence>
<feature type="domain" description="Palmitoyltransferase DHHC" evidence="8">
    <location>
        <begin position="116"/>
        <end position="241"/>
    </location>
</feature>
<evidence type="ECO:0000256" key="3">
    <source>
        <dbReference type="ARBA" id="ARBA00022692"/>
    </source>
</evidence>
<feature type="transmembrane region" description="Helical" evidence="7">
    <location>
        <begin position="29"/>
        <end position="55"/>
    </location>
</feature>
<dbReference type="Pfam" id="PF01529">
    <property type="entry name" value="DHHC"/>
    <property type="match status" value="1"/>
</dbReference>
<keyword evidence="5 7" id="KW-0472">Membrane</keyword>
<dbReference type="PANTHER" id="PTHR12246">
    <property type="entry name" value="PALMITOYLTRANSFERASE ZDHHC16"/>
    <property type="match status" value="1"/>
</dbReference>
<organism evidence="9 10">
    <name type="scientific">Clunio marinus</name>
    <dbReference type="NCBI Taxonomy" id="568069"/>
    <lineage>
        <taxon>Eukaryota</taxon>
        <taxon>Metazoa</taxon>
        <taxon>Ecdysozoa</taxon>
        <taxon>Arthropoda</taxon>
        <taxon>Hexapoda</taxon>
        <taxon>Insecta</taxon>
        <taxon>Pterygota</taxon>
        <taxon>Neoptera</taxon>
        <taxon>Endopterygota</taxon>
        <taxon>Diptera</taxon>
        <taxon>Nematocera</taxon>
        <taxon>Chironomoidea</taxon>
        <taxon>Chironomidae</taxon>
        <taxon>Clunio</taxon>
    </lineage>
</organism>
<feature type="transmembrane region" description="Helical" evidence="7">
    <location>
        <begin position="158"/>
        <end position="181"/>
    </location>
</feature>
<evidence type="ECO:0000313" key="9">
    <source>
        <dbReference type="EMBL" id="CRK93705.1"/>
    </source>
</evidence>
<keyword evidence="2 7" id="KW-0808">Transferase</keyword>
<reference evidence="9 10" key="1">
    <citation type="submission" date="2015-04" db="EMBL/GenBank/DDBJ databases">
        <authorList>
            <person name="Syromyatnikov M.Y."/>
            <person name="Popov V.N."/>
        </authorList>
    </citation>
    <scope>NUCLEOTIDE SEQUENCE [LARGE SCALE GENOMIC DNA]</scope>
</reference>
<feature type="transmembrane region" description="Helical" evidence="7">
    <location>
        <begin position="201"/>
        <end position="222"/>
    </location>
</feature>
<dbReference type="GO" id="GO:0016020">
    <property type="term" value="C:membrane"/>
    <property type="evidence" value="ECO:0007669"/>
    <property type="project" value="UniProtKB-SubCell"/>
</dbReference>
<gene>
    <name evidence="9" type="ORF">CLUMA_CG007233</name>
</gene>
<evidence type="ECO:0000256" key="4">
    <source>
        <dbReference type="ARBA" id="ARBA00022989"/>
    </source>
</evidence>
<evidence type="ECO:0000256" key="1">
    <source>
        <dbReference type="ARBA" id="ARBA00004141"/>
    </source>
</evidence>
<dbReference type="STRING" id="568069.A0A1J1I5P6"/>
<protein>
    <recommendedName>
        <fullName evidence="7">Palmitoyltransferase</fullName>
        <ecNumber evidence="7">2.3.1.225</ecNumber>
    </recommendedName>
</protein>
<feature type="transmembrane region" description="Helical" evidence="7">
    <location>
        <begin position="61"/>
        <end position="78"/>
    </location>
</feature>
<comment type="catalytic activity">
    <reaction evidence="7">
        <text>L-cysteinyl-[protein] + hexadecanoyl-CoA = S-hexadecanoyl-L-cysteinyl-[protein] + CoA</text>
        <dbReference type="Rhea" id="RHEA:36683"/>
        <dbReference type="Rhea" id="RHEA-COMP:10131"/>
        <dbReference type="Rhea" id="RHEA-COMP:11032"/>
        <dbReference type="ChEBI" id="CHEBI:29950"/>
        <dbReference type="ChEBI" id="CHEBI:57287"/>
        <dbReference type="ChEBI" id="CHEBI:57379"/>
        <dbReference type="ChEBI" id="CHEBI:74151"/>
        <dbReference type="EC" id="2.3.1.225"/>
    </reaction>
</comment>
<evidence type="ECO:0000256" key="5">
    <source>
        <dbReference type="ARBA" id="ARBA00023136"/>
    </source>
</evidence>
<dbReference type="PROSITE" id="PS50216">
    <property type="entry name" value="DHHC"/>
    <property type="match status" value="1"/>
</dbReference>
<evidence type="ECO:0000313" key="10">
    <source>
        <dbReference type="Proteomes" id="UP000183832"/>
    </source>
</evidence>
<evidence type="ECO:0000256" key="2">
    <source>
        <dbReference type="ARBA" id="ARBA00022679"/>
    </source>
</evidence>
<evidence type="ECO:0000256" key="7">
    <source>
        <dbReference type="RuleBase" id="RU079119"/>
    </source>
</evidence>
<keyword evidence="10" id="KW-1185">Reference proteome</keyword>
<dbReference type="OrthoDB" id="331948at2759"/>
<evidence type="ECO:0000259" key="8">
    <source>
        <dbReference type="Pfam" id="PF01529"/>
    </source>
</evidence>
<dbReference type="EMBL" id="CVRI01000037">
    <property type="protein sequence ID" value="CRK93705.1"/>
    <property type="molecule type" value="Genomic_DNA"/>
</dbReference>
<dbReference type="GO" id="GO:0019706">
    <property type="term" value="F:protein-cysteine S-palmitoyltransferase activity"/>
    <property type="evidence" value="ECO:0007669"/>
    <property type="project" value="UniProtKB-EC"/>
</dbReference>